<sequence length="260" mass="29699">MLKQSSLMRILLLLLLLLLLGGANIPSYLQGIKPWKEPPPVPGLKKLQELQSNGIQVAGWETVNKVTIEAGGRKWLLHELNQNNQMALLLLRSQRGSTEQPQVEWMDINGYWRWKSDSETWSEFTVEIPGTDPRFLEETGDLKPETGDLKGALKPENGDLKQKLALVEARYFRGVTRQQTYAIMQWYAFPDGGHPKASRWFWRDRLYQISGKREPWVAVCIIMPIEPYGDIEKARPLIESLAKTVQATLMAEAFNNISAR</sequence>
<proteinExistence type="predicted"/>
<accession>A0AAU8JD89</accession>
<name>A0AAU8JD89_9CYAN</name>
<dbReference type="RefSeq" id="WP_255353121.1">
    <property type="nucleotide sequence ID" value="NZ_CP159837.1"/>
</dbReference>
<dbReference type="InterPro" id="IPR030917">
    <property type="entry name" value="Cyanoexo_CrtB_assoc"/>
</dbReference>
<dbReference type="AlphaFoldDB" id="A0AAU8JD89"/>
<reference evidence="1" key="1">
    <citation type="submission" date="2024-07" db="EMBL/GenBank/DDBJ databases">
        <authorList>
            <person name="Kim Y.J."/>
            <person name="Jeong J.Y."/>
        </authorList>
    </citation>
    <scope>NUCLEOTIDE SEQUENCE</scope>
    <source>
        <strain evidence="1">GIHE-MW2</strain>
    </source>
</reference>
<gene>
    <name evidence="1" type="ORF">ABWT76_004887</name>
</gene>
<protein>
    <submittedName>
        <fullName evidence="1">Cyanoexosortase B system-associated protein</fullName>
    </submittedName>
</protein>
<dbReference type="EMBL" id="CP159837">
    <property type="protein sequence ID" value="XCM36149.1"/>
    <property type="molecule type" value="Genomic_DNA"/>
</dbReference>
<dbReference type="NCBIfam" id="TIGR04533">
    <property type="entry name" value="cyanosortB_assc"/>
    <property type="match status" value="1"/>
</dbReference>
<organism evidence="1">
    <name type="scientific">Planktothricoides raciborskii GIHE-MW2</name>
    <dbReference type="NCBI Taxonomy" id="2792601"/>
    <lineage>
        <taxon>Bacteria</taxon>
        <taxon>Bacillati</taxon>
        <taxon>Cyanobacteriota</taxon>
        <taxon>Cyanophyceae</taxon>
        <taxon>Oscillatoriophycideae</taxon>
        <taxon>Oscillatoriales</taxon>
        <taxon>Oscillatoriaceae</taxon>
        <taxon>Planktothricoides</taxon>
    </lineage>
</organism>
<evidence type="ECO:0000313" key="1">
    <source>
        <dbReference type="EMBL" id="XCM36149.1"/>
    </source>
</evidence>